<evidence type="ECO:0000313" key="2">
    <source>
        <dbReference type="EMBL" id="KII74011.1"/>
    </source>
</evidence>
<protein>
    <submittedName>
        <fullName evidence="2">Calcium-binding protein 39-like protein</fullName>
    </submittedName>
</protein>
<proteinExistence type="inferred from homology"/>
<comment type="caution">
    <text evidence="2">The sequence shown here is derived from an EMBL/GenBank/DDBJ whole genome shotgun (WGS) entry which is preliminary data.</text>
</comment>
<dbReference type="PANTHER" id="PTHR10182:SF3">
    <property type="entry name" value="PROTEIN MO25"/>
    <property type="match status" value="1"/>
</dbReference>
<dbReference type="GO" id="GO:0043539">
    <property type="term" value="F:protein serine/threonine kinase activator activity"/>
    <property type="evidence" value="ECO:0007669"/>
    <property type="project" value="TreeGrafter"/>
</dbReference>
<dbReference type="InterPro" id="IPR011989">
    <property type="entry name" value="ARM-like"/>
</dbReference>
<dbReference type="Pfam" id="PF08569">
    <property type="entry name" value="Mo25"/>
    <property type="match status" value="1"/>
</dbReference>
<keyword evidence="3" id="KW-1185">Reference proteome</keyword>
<name>A0A0C2N2X4_THEKT</name>
<dbReference type="Proteomes" id="UP000031668">
    <property type="component" value="Unassembled WGS sequence"/>
</dbReference>
<evidence type="ECO:0000256" key="1">
    <source>
        <dbReference type="ARBA" id="ARBA00011012"/>
    </source>
</evidence>
<reference evidence="2 3" key="1">
    <citation type="journal article" date="2014" name="Genome Biol. Evol.">
        <title>The genome of the myxosporean Thelohanellus kitauei shows adaptations to nutrient acquisition within its fish host.</title>
        <authorList>
            <person name="Yang Y."/>
            <person name="Xiong J."/>
            <person name="Zhou Z."/>
            <person name="Huo F."/>
            <person name="Miao W."/>
            <person name="Ran C."/>
            <person name="Liu Y."/>
            <person name="Zhang J."/>
            <person name="Feng J."/>
            <person name="Wang M."/>
            <person name="Wang M."/>
            <person name="Wang L."/>
            <person name="Yao B."/>
        </authorList>
    </citation>
    <scope>NUCLEOTIDE SEQUENCE [LARGE SCALE GENOMIC DNA]</scope>
    <source>
        <strain evidence="2">Wuqing</strain>
    </source>
</reference>
<dbReference type="OrthoDB" id="609103at2759"/>
<dbReference type="InterPro" id="IPR016024">
    <property type="entry name" value="ARM-type_fold"/>
</dbReference>
<sequence length="204" mass="22905">MPFFSHKKSSPEEIVTEAVDQLKDLLANKSKPSDKNKAETTADAAIGTLNSKLNDANTSFDAVAQLCHLIYTHDLILLLVKSLPLVGFETRKDITNIMGFLVRRQVGSSMPTVEYIVDKANETVFELLKMFENRDCSQAVGLMLRDMAKFPPICQIMLSSPHFFDFFRLIVHPIFDIATDCFLTFHVEFYNKTGYTVAASPALC</sequence>
<organism evidence="2 3">
    <name type="scientific">Thelohanellus kitauei</name>
    <name type="common">Myxosporean</name>
    <dbReference type="NCBI Taxonomy" id="669202"/>
    <lineage>
        <taxon>Eukaryota</taxon>
        <taxon>Metazoa</taxon>
        <taxon>Cnidaria</taxon>
        <taxon>Myxozoa</taxon>
        <taxon>Myxosporea</taxon>
        <taxon>Bivalvulida</taxon>
        <taxon>Platysporina</taxon>
        <taxon>Myxobolidae</taxon>
        <taxon>Thelohanellus</taxon>
    </lineage>
</organism>
<dbReference type="EMBL" id="JWZT01000570">
    <property type="protein sequence ID" value="KII74011.1"/>
    <property type="molecule type" value="Genomic_DNA"/>
</dbReference>
<dbReference type="GO" id="GO:0035556">
    <property type="term" value="P:intracellular signal transduction"/>
    <property type="evidence" value="ECO:0007669"/>
    <property type="project" value="TreeGrafter"/>
</dbReference>
<dbReference type="AlphaFoldDB" id="A0A0C2N2X4"/>
<gene>
    <name evidence="2" type="ORF">RF11_04154</name>
</gene>
<dbReference type="InterPro" id="IPR013878">
    <property type="entry name" value="Mo25"/>
</dbReference>
<dbReference type="PANTHER" id="PTHR10182">
    <property type="entry name" value="CALCIUM-BINDING PROTEIN 39-RELATED"/>
    <property type="match status" value="1"/>
</dbReference>
<comment type="similarity">
    <text evidence="1">Belongs to the Mo25 family.</text>
</comment>
<dbReference type="Gene3D" id="1.25.10.10">
    <property type="entry name" value="Leucine-rich Repeat Variant"/>
    <property type="match status" value="1"/>
</dbReference>
<evidence type="ECO:0000313" key="3">
    <source>
        <dbReference type="Proteomes" id="UP000031668"/>
    </source>
</evidence>
<dbReference type="SUPFAM" id="SSF48371">
    <property type="entry name" value="ARM repeat"/>
    <property type="match status" value="1"/>
</dbReference>
<accession>A0A0C2N2X4</accession>
<dbReference type="OMA" id="XVFVANP"/>